<dbReference type="InterPro" id="IPR014729">
    <property type="entry name" value="Rossmann-like_a/b/a_fold"/>
</dbReference>
<name>A0ABD1YPD8_9MARC</name>
<dbReference type="InterPro" id="IPR004821">
    <property type="entry name" value="Cyt_trans-like"/>
</dbReference>
<comment type="caution">
    <text evidence="2">The sequence shown here is derived from an EMBL/GenBank/DDBJ whole genome shotgun (WGS) entry which is preliminary data.</text>
</comment>
<dbReference type="EMBL" id="JBHFFA010000003">
    <property type="protein sequence ID" value="KAL2632505.1"/>
    <property type="molecule type" value="Genomic_DNA"/>
</dbReference>
<dbReference type="PANTHER" id="PTHR31285:SF0">
    <property type="entry name" value="NICOTINAMIDE MONONUCLEOTIDE ADENYLYLTRANSFERASE"/>
    <property type="match status" value="1"/>
</dbReference>
<evidence type="ECO:0000259" key="1">
    <source>
        <dbReference type="Pfam" id="PF01467"/>
    </source>
</evidence>
<dbReference type="AlphaFoldDB" id="A0ABD1YPD8"/>
<protein>
    <recommendedName>
        <fullName evidence="1">Cytidyltransferase-like domain-containing protein</fullName>
    </recommendedName>
</protein>
<evidence type="ECO:0000313" key="3">
    <source>
        <dbReference type="Proteomes" id="UP001605036"/>
    </source>
</evidence>
<evidence type="ECO:0000313" key="2">
    <source>
        <dbReference type="EMBL" id="KAL2632505.1"/>
    </source>
</evidence>
<reference evidence="2 3" key="1">
    <citation type="submission" date="2024-09" db="EMBL/GenBank/DDBJ databases">
        <title>Chromosome-scale assembly of Riccia fluitans.</title>
        <authorList>
            <person name="Paukszto L."/>
            <person name="Sawicki J."/>
            <person name="Karawczyk K."/>
            <person name="Piernik-Szablinska J."/>
            <person name="Szczecinska M."/>
            <person name="Mazdziarz M."/>
        </authorList>
    </citation>
    <scope>NUCLEOTIDE SEQUENCE [LARGE SCALE GENOMIC DNA]</scope>
    <source>
        <strain evidence="2">Rf_01</strain>
        <tissue evidence="2">Aerial parts of the thallus</tissue>
    </source>
</reference>
<feature type="domain" description="Cytidyltransferase-like" evidence="1">
    <location>
        <begin position="215"/>
        <end position="379"/>
    </location>
</feature>
<dbReference type="Gene3D" id="3.40.50.620">
    <property type="entry name" value="HUPs"/>
    <property type="match status" value="1"/>
</dbReference>
<dbReference type="Proteomes" id="UP001605036">
    <property type="component" value="Unassembled WGS sequence"/>
</dbReference>
<dbReference type="SUPFAM" id="SSF52374">
    <property type="entry name" value="Nucleotidylyl transferase"/>
    <property type="match status" value="1"/>
</dbReference>
<organism evidence="2 3">
    <name type="scientific">Riccia fluitans</name>
    <dbReference type="NCBI Taxonomy" id="41844"/>
    <lineage>
        <taxon>Eukaryota</taxon>
        <taxon>Viridiplantae</taxon>
        <taxon>Streptophyta</taxon>
        <taxon>Embryophyta</taxon>
        <taxon>Marchantiophyta</taxon>
        <taxon>Marchantiopsida</taxon>
        <taxon>Marchantiidae</taxon>
        <taxon>Marchantiales</taxon>
        <taxon>Ricciaceae</taxon>
        <taxon>Riccia</taxon>
    </lineage>
</organism>
<gene>
    <name evidence="2" type="ORF">R1flu_003984</name>
</gene>
<dbReference type="FunFam" id="3.40.50.620:FF:000180">
    <property type="entry name" value="Cytidyltransferase isoform 1"/>
    <property type="match status" value="1"/>
</dbReference>
<sequence length="383" mass="41809">MDTVLRAVVEAVHASPTQAVLCLSGGASQALGWLLSVPRASNTVLEVTVPYSRIAMLQFLGRVPAQYTSRETAEEIALAAYNRALRLAIPGVPVAGIGFTGALVSATPKRGDHRCYVAARTQSGLWEYNLTLSKGKRDRIGEDEVTSRILIKSLADVCGVDLELNLGLDDTFEKLNVSNKQYTEDEQLNQLIEGKISIMAFVKSQGLVYGGRKVILPGSFNPLHEGHIRLLEVACSMCEGSIPCFEISAVNADKPPLALGEIKKRVKQFQDIGKILILTNQPYFYKKAELLPDSTFVVGVDTAVRLINPMYYDGSYEKMLEVLLGIQNLGCDFLVAGRKVGETFQVLSDLDVPEPVQKLFRGIDANTFRVDISSTELRAASAL</sequence>
<proteinExistence type="predicted"/>
<dbReference type="PANTHER" id="PTHR31285">
    <property type="entry name" value="NICOTINAMIDE MONONUCLEOTIDE ADENYLYLTRANSFERASE"/>
    <property type="match status" value="1"/>
</dbReference>
<accession>A0ABD1YPD8</accession>
<keyword evidence="3" id="KW-1185">Reference proteome</keyword>
<dbReference type="Pfam" id="PF01467">
    <property type="entry name" value="CTP_transf_like"/>
    <property type="match status" value="1"/>
</dbReference>
<dbReference type="NCBIfam" id="TIGR00125">
    <property type="entry name" value="cyt_tran_rel"/>
    <property type="match status" value="1"/>
</dbReference>